<dbReference type="EMBL" id="BOMF01000012">
    <property type="protein sequence ID" value="GID43521.1"/>
    <property type="molecule type" value="Genomic_DNA"/>
</dbReference>
<keyword evidence="4 10" id="KW-0645">Protease</keyword>
<dbReference type="InterPro" id="IPR023834">
    <property type="entry name" value="T7SS_pept_S8A_mycosin"/>
</dbReference>
<keyword evidence="13" id="KW-0732">Signal</keyword>
<dbReference type="PANTHER" id="PTHR43806:SF11">
    <property type="entry name" value="CEREVISIN-RELATED"/>
    <property type="match status" value="1"/>
</dbReference>
<sequence>MKKSRKATALAGTIAAALFSTVPAMPAHADGIRNSQWHVRYLNLHQAHKISEGNGVTVAIVDSGVFPHRDLAKNLRKGTDTVSGGDGTGQVDKDGHGTHMAGVIGGHGHNANDGVIGVAPSAQLIPVKSIGVVDNGLGLEAGIKWAADEGADVINVSTGGPQSRGINQAVAAAIKADAIVVAATGNKSDTLKLGFPAAIPEVLAVAATDRNGTLADFSVTGPEVDVCAPGVDITTTDLSNRYGKGSGTSEATAIVSGAAALVRAKFPDLSAAEVIHRLTATADDNGPPGRDDQCGYGVLNVVKALTAEVPPLEGGTTATASAQPSVVAPSVESSAVPPDPEADAEDSNLPVIAGVAGGIAALGVLLAFLVRRRRNPTA</sequence>
<feature type="active site" description="Charge relay system" evidence="10">
    <location>
        <position position="96"/>
    </location>
</feature>
<dbReference type="SUPFAM" id="SSF52743">
    <property type="entry name" value="Subtilisin-like"/>
    <property type="match status" value="1"/>
</dbReference>
<keyword evidence="6 10" id="KW-0378">Hydrolase</keyword>
<comment type="caution">
    <text evidence="15">The sequence shown here is derived from an EMBL/GenBank/DDBJ whole genome shotgun (WGS) entry which is preliminary data.</text>
</comment>
<accession>A0ABQ3WC75</accession>
<evidence type="ECO:0000256" key="12">
    <source>
        <dbReference type="SAM" id="Phobius"/>
    </source>
</evidence>
<feature type="signal peptide" evidence="13">
    <location>
        <begin position="1"/>
        <end position="29"/>
    </location>
</feature>
<dbReference type="PROSITE" id="PS00136">
    <property type="entry name" value="SUBTILASE_ASP"/>
    <property type="match status" value="1"/>
</dbReference>
<gene>
    <name evidence="15" type="ORF">Aca07nite_07960</name>
</gene>
<evidence type="ECO:0000256" key="4">
    <source>
        <dbReference type="ARBA" id="ARBA00022670"/>
    </source>
</evidence>
<evidence type="ECO:0000256" key="10">
    <source>
        <dbReference type="PROSITE-ProRule" id="PRU01240"/>
    </source>
</evidence>
<feature type="active site" description="Charge relay system" evidence="10">
    <location>
        <position position="249"/>
    </location>
</feature>
<evidence type="ECO:0000256" key="3">
    <source>
        <dbReference type="ARBA" id="ARBA00022475"/>
    </source>
</evidence>
<comment type="similarity">
    <text evidence="2 10">Belongs to the peptidase S8 family.</text>
</comment>
<dbReference type="InterPro" id="IPR000209">
    <property type="entry name" value="Peptidase_S8/S53_dom"/>
</dbReference>
<keyword evidence="8 12" id="KW-1133">Transmembrane helix</keyword>
<feature type="transmembrane region" description="Helical" evidence="12">
    <location>
        <begin position="349"/>
        <end position="370"/>
    </location>
</feature>
<feature type="domain" description="Peptidase S8/S53" evidence="14">
    <location>
        <begin position="53"/>
        <end position="297"/>
    </location>
</feature>
<evidence type="ECO:0000256" key="9">
    <source>
        <dbReference type="ARBA" id="ARBA00023136"/>
    </source>
</evidence>
<dbReference type="NCBIfam" id="TIGR03921">
    <property type="entry name" value="T7SS_mycosin"/>
    <property type="match status" value="1"/>
</dbReference>
<feature type="chain" id="PRO_5046652613" evidence="13">
    <location>
        <begin position="30"/>
        <end position="378"/>
    </location>
</feature>
<organism evidence="15">
    <name type="scientific">Actinoplanes campanulatus</name>
    <dbReference type="NCBI Taxonomy" id="113559"/>
    <lineage>
        <taxon>Bacteria</taxon>
        <taxon>Bacillati</taxon>
        <taxon>Actinomycetota</taxon>
        <taxon>Actinomycetes</taxon>
        <taxon>Micromonosporales</taxon>
        <taxon>Micromonosporaceae</taxon>
        <taxon>Actinoplanes</taxon>
    </lineage>
</organism>
<evidence type="ECO:0000256" key="2">
    <source>
        <dbReference type="ARBA" id="ARBA00011073"/>
    </source>
</evidence>
<keyword evidence="5 12" id="KW-0812">Transmembrane</keyword>
<dbReference type="InterPro" id="IPR050131">
    <property type="entry name" value="Peptidase_S8_subtilisin-like"/>
</dbReference>
<evidence type="ECO:0000259" key="14">
    <source>
        <dbReference type="Pfam" id="PF00082"/>
    </source>
</evidence>
<keyword evidence="3" id="KW-1003">Cell membrane</keyword>
<dbReference type="Gene3D" id="3.40.50.200">
    <property type="entry name" value="Peptidase S8/S53 domain"/>
    <property type="match status" value="1"/>
</dbReference>
<dbReference type="PRINTS" id="PR00723">
    <property type="entry name" value="SUBTILISIN"/>
</dbReference>
<evidence type="ECO:0000256" key="11">
    <source>
        <dbReference type="SAM" id="MobiDB-lite"/>
    </source>
</evidence>
<comment type="subcellular location">
    <subcellularLocation>
        <location evidence="1">Cell membrane</location>
        <topology evidence="1">Single-pass membrane protein</topology>
    </subcellularLocation>
</comment>
<evidence type="ECO:0000256" key="5">
    <source>
        <dbReference type="ARBA" id="ARBA00022692"/>
    </source>
</evidence>
<evidence type="ECO:0000256" key="1">
    <source>
        <dbReference type="ARBA" id="ARBA00004162"/>
    </source>
</evidence>
<name>A0ABQ3WC75_9ACTN</name>
<keyword evidence="7 10" id="KW-0720">Serine protease</keyword>
<dbReference type="InterPro" id="IPR023827">
    <property type="entry name" value="Peptidase_S8_Asp-AS"/>
</dbReference>
<evidence type="ECO:0000256" key="8">
    <source>
        <dbReference type="ARBA" id="ARBA00022989"/>
    </source>
</evidence>
<keyword evidence="9 12" id="KW-0472">Membrane</keyword>
<feature type="active site" description="Charge relay system" evidence="10">
    <location>
        <position position="62"/>
    </location>
</feature>
<dbReference type="RefSeq" id="WP_204294069.1">
    <property type="nucleotide sequence ID" value="NZ_BAAAGQ010000001.1"/>
</dbReference>
<dbReference type="InterPro" id="IPR036852">
    <property type="entry name" value="Peptidase_S8/S53_dom_sf"/>
</dbReference>
<dbReference type="Pfam" id="PF00082">
    <property type="entry name" value="Peptidase_S8"/>
    <property type="match status" value="1"/>
</dbReference>
<dbReference type="GO" id="GO:0006508">
    <property type="term" value="P:proteolysis"/>
    <property type="evidence" value="ECO:0007669"/>
    <property type="project" value="UniProtKB-KW"/>
</dbReference>
<dbReference type="PANTHER" id="PTHR43806">
    <property type="entry name" value="PEPTIDASE S8"/>
    <property type="match status" value="1"/>
</dbReference>
<dbReference type="GO" id="GO:0008233">
    <property type="term" value="F:peptidase activity"/>
    <property type="evidence" value="ECO:0007669"/>
    <property type="project" value="UniProtKB-KW"/>
</dbReference>
<evidence type="ECO:0000313" key="15">
    <source>
        <dbReference type="EMBL" id="GID43521.1"/>
    </source>
</evidence>
<dbReference type="InterPro" id="IPR015500">
    <property type="entry name" value="Peptidase_S8_subtilisin-rel"/>
</dbReference>
<dbReference type="PROSITE" id="PS51892">
    <property type="entry name" value="SUBTILASE"/>
    <property type="match status" value="1"/>
</dbReference>
<evidence type="ECO:0000256" key="6">
    <source>
        <dbReference type="ARBA" id="ARBA00022801"/>
    </source>
</evidence>
<evidence type="ECO:0000256" key="7">
    <source>
        <dbReference type="ARBA" id="ARBA00022825"/>
    </source>
</evidence>
<feature type="compositionally biased region" description="Low complexity" evidence="11">
    <location>
        <begin position="318"/>
        <end position="336"/>
    </location>
</feature>
<feature type="region of interest" description="Disordered" evidence="11">
    <location>
        <begin position="314"/>
        <end position="345"/>
    </location>
</feature>
<protein>
    <submittedName>
        <fullName evidence="15">Type VII secretion-associated serine protease</fullName>
    </submittedName>
</protein>
<reference evidence="15" key="1">
    <citation type="submission" date="2021-01" db="EMBL/GenBank/DDBJ databases">
        <title>Whole genome shotgun sequence of Actinoplanes capillaceus NBRC 16408.</title>
        <authorList>
            <person name="Komaki H."/>
            <person name="Tamura T."/>
        </authorList>
    </citation>
    <scope>NUCLEOTIDE SEQUENCE [LARGE SCALE GENOMIC DNA]</scope>
    <source>
        <strain evidence="15">NBRC 16408</strain>
    </source>
</reference>
<proteinExistence type="inferred from homology"/>
<evidence type="ECO:0000256" key="13">
    <source>
        <dbReference type="SAM" id="SignalP"/>
    </source>
</evidence>